<dbReference type="AlphaFoldDB" id="A0A420J5X0"/>
<organism evidence="2 3">
    <name type="scientific">Golovinomyces cichoracearum</name>
    <dbReference type="NCBI Taxonomy" id="62708"/>
    <lineage>
        <taxon>Eukaryota</taxon>
        <taxon>Fungi</taxon>
        <taxon>Dikarya</taxon>
        <taxon>Ascomycota</taxon>
        <taxon>Pezizomycotina</taxon>
        <taxon>Leotiomycetes</taxon>
        <taxon>Erysiphales</taxon>
        <taxon>Erysiphaceae</taxon>
        <taxon>Golovinomyces</taxon>
    </lineage>
</organism>
<dbReference type="EMBL" id="MCBQ01002749">
    <property type="protein sequence ID" value="RKF82175.1"/>
    <property type="molecule type" value="Genomic_DNA"/>
</dbReference>
<sequence length="143" mass="16876">MIPTQVNYIPPKPMPVVMQTIEKTNSPENLHQQQPHKFKREFPENIQTHRQQTEDYYRSFENTIPHFQNNPSGPSQYPKIHPPQTTQIPNFQEPYNPHHANSPQTIPLKNPNSTKYPHQLPQFQSHNPVQQKKITMVTSLLYY</sequence>
<evidence type="ECO:0000256" key="1">
    <source>
        <dbReference type="SAM" id="MobiDB-lite"/>
    </source>
</evidence>
<evidence type="ECO:0000313" key="3">
    <source>
        <dbReference type="Proteomes" id="UP000283383"/>
    </source>
</evidence>
<name>A0A420J5X0_9PEZI</name>
<feature type="compositionally biased region" description="Polar residues" evidence="1">
    <location>
        <begin position="63"/>
        <end position="75"/>
    </location>
</feature>
<evidence type="ECO:0000313" key="2">
    <source>
        <dbReference type="EMBL" id="RKF82175.1"/>
    </source>
</evidence>
<accession>A0A420J5X0</accession>
<proteinExistence type="predicted"/>
<feature type="region of interest" description="Disordered" evidence="1">
    <location>
        <begin position="63"/>
        <end position="101"/>
    </location>
</feature>
<gene>
    <name evidence="2" type="ORF">GcM3_027049</name>
</gene>
<comment type="caution">
    <text evidence="2">The sequence shown here is derived from an EMBL/GenBank/DDBJ whole genome shotgun (WGS) entry which is preliminary data.</text>
</comment>
<protein>
    <submittedName>
        <fullName evidence="2">Uncharacterized protein</fullName>
    </submittedName>
</protein>
<reference evidence="2 3" key="1">
    <citation type="journal article" date="2018" name="BMC Genomics">
        <title>Comparative genome analyses reveal sequence features reflecting distinct modes of host-adaptation between dicot and monocot powdery mildew.</title>
        <authorList>
            <person name="Wu Y."/>
            <person name="Ma X."/>
            <person name="Pan Z."/>
            <person name="Kale S.D."/>
            <person name="Song Y."/>
            <person name="King H."/>
            <person name="Zhang Q."/>
            <person name="Presley C."/>
            <person name="Deng X."/>
            <person name="Wei C.I."/>
            <person name="Xiao S."/>
        </authorList>
    </citation>
    <scope>NUCLEOTIDE SEQUENCE [LARGE SCALE GENOMIC DNA]</scope>
    <source>
        <strain evidence="2">UMSG3</strain>
    </source>
</reference>
<keyword evidence="3" id="KW-1185">Reference proteome</keyword>
<dbReference type="Proteomes" id="UP000283383">
    <property type="component" value="Unassembled WGS sequence"/>
</dbReference>